<comment type="caution">
    <text evidence="1">The sequence shown here is derived from an EMBL/GenBank/DDBJ whole genome shotgun (WGS) entry which is preliminary data.</text>
</comment>
<evidence type="ECO:0000313" key="2">
    <source>
        <dbReference type="Proteomes" id="UP001526446"/>
    </source>
</evidence>
<dbReference type="Proteomes" id="UP001526446">
    <property type="component" value="Unassembled WGS sequence"/>
</dbReference>
<reference evidence="1 2" key="1">
    <citation type="submission" date="2022-11" db="EMBL/GenBank/DDBJ databases">
        <title>Genome sequencing of Acetobacter type strain.</title>
        <authorList>
            <person name="Heo J."/>
            <person name="Lee D."/>
            <person name="Han B.-H."/>
            <person name="Hong S.-B."/>
            <person name="Kwon S.-W."/>
        </authorList>
    </citation>
    <scope>NUCLEOTIDE SEQUENCE [LARGE SCALE GENOMIC DNA]</scope>
    <source>
        <strain evidence="1 2">KACC 21251</strain>
    </source>
</reference>
<protein>
    <submittedName>
        <fullName evidence="1">Uncharacterized protein</fullName>
    </submittedName>
</protein>
<dbReference type="EMBL" id="JAPIUX010000002">
    <property type="protein sequence ID" value="MCX2560690.1"/>
    <property type="molecule type" value="Genomic_DNA"/>
</dbReference>
<accession>A0ABT3Q5Z3</accession>
<name>A0ABT3Q5Z3_9PROT</name>
<sequence length="149" mass="17086">MMHLNPLVDMRGGDLCHVRQRDDQWCGGLGVLHSGSPHGDLDFHGKVIWFRRANLYSESDSVFALEHVKSTRGEWNRRAGRQAQQGVINVLQRRPFRDLAQGAEGQEEERFRPPAFVRKSGLEPKQGCPYICGKCRANYKVHRRTFINS</sequence>
<organism evidence="1 2">
    <name type="scientific">Acetobacter farinalis</name>
    <dbReference type="NCBI Taxonomy" id="1260984"/>
    <lineage>
        <taxon>Bacteria</taxon>
        <taxon>Pseudomonadati</taxon>
        <taxon>Pseudomonadota</taxon>
        <taxon>Alphaproteobacteria</taxon>
        <taxon>Acetobacterales</taxon>
        <taxon>Acetobacteraceae</taxon>
        <taxon>Acetobacter</taxon>
    </lineage>
</organism>
<evidence type="ECO:0000313" key="1">
    <source>
        <dbReference type="EMBL" id="MCX2560690.1"/>
    </source>
</evidence>
<proteinExistence type="predicted"/>
<gene>
    <name evidence="1" type="ORF">OQ252_04635</name>
</gene>
<dbReference type="RefSeq" id="WP_166119871.1">
    <property type="nucleotide sequence ID" value="NZ_JAPIUX010000002.1"/>
</dbReference>
<keyword evidence="2" id="KW-1185">Reference proteome</keyword>